<dbReference type="AlphaFoldDB" id="A0A2S4PQT6"/>
<dbReference type="PANTHER" id="PTHR24559">
    <property type="entry name" value="TRANSPOSON TY3-I GAG-POL POLYPROTEIN"/>
    <property type="match status" value="1"/>
</dbReference>
<feature type="compositionally biased region" description="Polar residues" evidence="1">
    <location>
        <begin position="49"/>
        <end position="65"/>
    </location>
</feature>
<dbReference type="InterPro" id="IPR000477">
    <property type="entry name" value="RT_dom"/>
</dbReference>
<dbReference type="STRING" id="225359.A0A2S4PQT6"/>
<protein>
    <recommendedName>
        <fullName evidence="2">Reverse transcriptase domain-containing protein</fullName>
    </recommendedName>
</protein>
<name>A0A2S4PQT6_9PEZI</name>
<evidence type="ECO:0000256" key="1">
    <source>
        <dbReference type="SAM" id="MobiDB-lite"/>
    </source>
</evidence>
<evidence type="ECO:0000259" key="2">
    <source>
        <dbReference type="Pfam" id="PF00078"/>
    </source>
</evidence>
<gene>
    <name evidence="3" type="ORF">EPUL_004197</name>
</gene>
<keyword evidence="4" id="KW-1185">Reference proteome</keyword>
<dbReference type="InterPro" id="IPR043502">
    <property type="entry name" value="DNA/RNA_pol_sf"/>
</dbReference>
<reference evidence="3 4" key="1">
    <citation type="submission" date="2017-10" db="EMBL/GenBank/DDBJ databases">
        <title>Development of genomic resources for the powdery mildew, Erysiphe pulchra.</title>
        <authorList>
            <person name="Wadl P.A."/>
            <person name="Mack B.M."/>
            <person name="Moore G."/>
            <person name="Beltz S.B."/>
        </authorList>
    </citation>
    <scope>NUCLEOTIDE SEQUENCE [LARGE SCALE GENOMIC DNA]</scope>
    <source>
        <strain evidence="3">Cflorida</strain>
    </source>
</reference>
<evidence type="ECO:0000313" key="3">
    <source>
        <dbReference type="EMBL" id="POS84374.1"/>
    </source>
</evidence>
<dbReference type="Gene3D" id="3.10.10.10">
    <property type="entry name" value="HIV Type 1 Reverse Transcriptase, subunit A, domain 1"/>
    <property type="match status" value="1"/>
</dbReference>
<dbReference type="InterPro" id="IPR043128">
    <property type="entry name" value="Rev_trsase/Diguanyl_cyclase"/>
</dbReference>
<dbReference type="InterPro" id="IPR053134">
    <property type="entry name" value="RNA-dir_DNA_polymerase"/>
</dbReference>
<dbReference type="CDD" id="cd01647">
    <property type="entry name" value="RT_LTR"/>
    <property type="match status" value="1"/>
</dbReference>
<feature type="domain" description="Reverse transcriptase" evidence="2">
    <location>
        <begin position="388"/>
        <end position="533"/>
    </location>
</feature>
<proteinExistence type="predicted"/>
<feature type="region of interest" description="Disordered" evidence="1">
    <location>
        <begin position="49"/>
        <end position="71"/>
    </location>
</feature>
<dbReference type="PANTHER" id="PTHR24559:SF444">
    <property type="entry name" value="REVERSE TRANSCRIPTASE DOMAIN-CONTAINING PROTEIN"/>
    <property type="match status" value="1"/>
</dbReference>
<organism evidence="3 4">
    <name type="scientific">Erysiphe pulchra</name>
    <dbReference type="NCBI Taxonomy" id="225359"/>
    <lineage>
        <taxon>Eukaryota</taxon>
        <taxon>Fungi</taxon>
        <taxon>Dikarya</taxon>
        <taxon>Ascomycota</taxon>
        <taxon>Pezizomycotina</taxon>
        <taxon>Leotiomycetes</taxon>
        <taxon>Erysiphales</taxon>
        <taxon>Erysiphaceae</taxon>
        <taxon>Erysiphe</taxon>
    </lineage>
</organism>
<dbReference type="Proteomes" id="UP000237438">
    <property type="component" value="Unassembled WGS sequence"/>
</dbReference>
<accession>A0A2S4PQT6</accession>
<dbReference type="EMBL" id="PEDP01001045">
    <property type="protein sequence ID" value="POS84374.1"/>
    <property type="molecule type" value="Genomic_DNA"/>
</dbReference>
<dbReference type="OrthoDB" id="4928101at2759"/>
<dbReference type="Gene3D" id="3.30.70.270">
    <property type="match status" value="1"/>
</dbReference>
<dbReference type="Pfam" id="PF00078">
    <property type="entry name" value="RVT_1"/>
    <property type="match status" value="1"/>
</dbReference>
<sequence>MLQESDVDMGDDNQIYQASENQSPASSSNDSAPSWISYRVRFSTHVIRNQPSQLNSQPLEQTPWHSKTHPKKFSVNDPSLYSQFLSLLEAKLRIDAKAIGSEEESLTASRRIHPWIEYAKDIDKFTIKEFSGRLDSASGDIENITKAINKLNRCVRGTIGFDGKVSLRVDEVLVVDNSSDGHRQSQVFLYITQVGQIDMTLGRVPWTFSKYARINDPRSKMKICSTGAIVYSNDEFNKNQTLYKKPVQISAATFDQRAKRSTRNSNRTPPATKLQLVYHKFLDVFDHNKADLPSPSRRHGVDHAIEIKKINVCESKAPWEPVNSILRDEFLILRKTLSDLPDEEFIKKTAFRTRYGLFEWLVIRFGLANARSIFQNYINRTVRDIICKNKSGGLRLCVDYCALNDITQKDRYSLPLIRETLRLLAQAKWISKVDVRSAFHRLRVAEVDEWKSAFQTRFGSFEWLVTPFGLAGASAAFQRWINQSLGKLLEKKFAAYLDNVIIFLDGDINDHWIKVKHILGLFSKVGLKLDQNKKIYLRFIIKVGDGLKVDPDKIEEITS</sequence>
<evidence type="ECO:0000313" key="4">
    <source>
        <dbReference type="Proteomes" id="UP000237438"/>
    </source>
</evidence>
<comment type="caution">
    <text evidence="3">The sequence shown here is derived from an EMBL/GenBank/DDBJ whole genome shotgun (WGS) entry which is preliminary data.</text>
</comment>
<dbReference type="SUPFAM" id="SSF56672">
    <property type="entry name" value="DNA/RNA polymerases"/>
    <property type="match status" value="2"/>
</dbReference>